<dbReference type="PANTHER" id="PTHR43798">
    <property type="entry name" value="MONOACYLGLYCEROL LIPASE"/>
    <property type="match status" value="1"/>
</dbReference>
<sequence>MALMSRHLQSRNQVLRYDRRGYGKSWPHGGPFAVADQVDDLVDLIGDRPVVIFGHSYGGNIALAAAARLGQQVLGVSTFETPLSWMPWWPGSTAGAIGIAGNEADASENFMVRLIGQKRWDQLPDRTKNERRREGPALVGELTSLRLEAPWQPDKITCPVYAGFGSLGLSHHADAARWISTNVSQGTLVEIQGAKHGAPMTHPLECVTSLVSVHLEG</sequence>
<dbReference type="SUPFAM" id="SSF53474">
    <property type="entry name" value="alpha/beta-Hydrolases"/>
    <property type="match status" value="1"/>
</dbReference>
<accession>A0A6J6FU19</accession>
<protein>
    <submittedName>
        <fullName evidence="2">Unannotated protein</fullName>
    </submittedName>
</protein>
<dbReference type="EMBL" id="CAEZUL010000014">
    <property type="protein sequence ID" value="CAB4592542.1"/>
    <property type="molecule type" value="Genomic_DNA"/>
</dbReference>
<dbReference type="Pfam" id="PF12697">
    <property type="entry name" value="Abhydrolase_6"/>
    <property type="match status" value="1"/>
</dbReference>
<evidence type="ECO:0000259" key="1">
    <source>
        <dbReference type="Pfam" id="PF12697"/>
    </source>
</evidence>
<dbReference type="AlphaFoldDB" id="A0A6J6FU19"/>
<dbReference type="InterPro" id="IPR029058">
    <property type="entry name" value="AB_hydrolase_fold"/>
</dbReference>
<proteinExistence type="predicted"/>
<gene>
    <name evidence="2" type="ORF">UFOPK1808_00240</name>
</gene>
<dbReference type="Gene3D" id="3.40.50.1820">
    <property type="entry name" value="alpha/beta hydrolase"/>
    <property type="match status" value="1"/>
</dbReference>
<dbReference type="InterPro" id="IPR050266">
    <property type="entry name" value="AB_hydrolase_sf"/>
</dbReference>
<name>A0A6J6FU19_9ZZZZ</name>
<dbReference type="PANTHER" id="PTHR43798:SF33">
    <property type="entry name" value="HYDROLASE, PUTATIVE (AFU_ORTHOLOGUE AFUA_2G14860)-RELATED"/>
    <property type="match status" value="1"/>
</dbReference>
<dbReference type="InterPro" id="IPR000073">
    <property type="entry name" value="AB_hydrolase_1"/>
</dbReference>
<dbReference type="GO" id="GO:0016020">
    <property type="term" value="C:membrane"/>
    <property type="evidence" value="ECO:0007669"/>
    <property type="project" value="TreeGrafter"/>
</dbReference>
<feature type="domain" description="AB hydrolase-1" evidence="1">
    <location>
        <begin position="5"/>
        <end position="206"/>
    </location>
</feature>
<reference evidence="2" key="1">
    <citation type="submission" date="2020-05" db="EMBL/GenBank/DDBJ databases">
        <authorList>
            <person name="Chiriac C."/>
            <person name="Salcher M."/>
            <person name="Ghai R."/>
            <person name="Kavagutti S V."/>
        </authorList>
    </citation>
    <scope>NUCLEOTIDE SEQUENCE</scope>
</reference>
<organism evidence="2">
    <name type="scientific">freshwater metagenome</name>
    <dbReference type="NCBI Taxonomy" id="449393"/>
    <lineage>
        <taxon>unclassified sequences</taxon>
        <taxon>metagenomes</taxon>
        <taxon>ecological metagenomes</taxon>
    </lineage>
</organism>
<evidence type="ECO:0000313" key="2">
    <source>
        <dbReference type="EMBL" id="CAB4592542.1"/>
    </source>
</evidence>